<proteinExistence type="predicted"/>
<evidence type="ECO:0008006" key="3">
    <source>
        <dbReference type="Google" id="ProtNLM"/>
    </source>
</evidence>
<organism evidence="2">
    <name type="scientific">Oryza sativa subsp. japonica</name>
    <name type="common">Rice</name>
    <dbReference type="NCBI Taxonomy" id="39947"/>
    <lineage>
        <taxon>Eukaryota</taxon>
        <taxon>Viridiplantae</taxon>
        <taxon>Streptophyta</taxon>
        <taxon>Embryophyta</taxon>
        <taxon>Tracheophyta</taxon>
        <taxon>Spermatophyta</taxon>
        <taxon>Magnoliopsida</taxon>
        <taxon>Liliopsida</taxon>
        <taxon>Poales</taxon>
        <taxon>Poaceae</taxon>
        <taxon>BOP clade</taxon>
        <taxon>Oryzoideae</taxon>
        <taxon>Oryzeae</taxon>
        <taxon>Oryzinae</taxon>
        <taxon>Oryza</taxon>
        <taxon>Oryza sativa</taxon>
    </lineage>
</organism>
<dbReference type="PANTHER" id="PTHR45642">
    <property type="entry name" value="GDSL ESTERASE/LIPASE EXL3"/>
    <property type="match status" value="1"/>
</dbReference>
<dbReference type="InterPro" id="IPR050592">
    <property type="entry name" value="GDSL_lipolytic_enzyme"/>
</dbReference>
<dbReference type="EMBL" id="CM000140">
    <property type="protein sequence ID" value="EAZ29376.1"/>
    <property type="molecule type" value="Genomic_DNA"/>
</dbReference>
<dbReference type="PANTHER" id="PTHR45642:SF95">
    <property type="entry name" value="GDSL-LIKE LIPASE_ACYLHYDROLASE FAMILY PROTEIN, EXPRESSED"/>
    <property type="match status" value="1"/>
</dbReference>
<dbReference type="Proteomes" id="UP000007752">
    <property type="component" value="Chromosome 3"/>
</dbReference>
<dbReference type="Gramene" id="Os03t0859100-02">
    <property type="protein sequence ID" value="Os03t0859100-02"/>
    <property type="gene ID" value="Os03g0859100"/>
</dbReference>
<sequence length="124" mass="13373">MTMKMKQQMMNKLGLLVVAVAVAMAPAGSFASSSGRGAPMVPAVIVFGDSIVDPGNNNNLKTQIKANHAPYGMDFANSEPTGRYSNGLIPTDFIGTVSYSLFFFSLQQCNTSLRACMQQQQQSW</sequence>
<evidence type="ECO:0000256" key="1">
    <source>
        <dbReference type="SAM" id="SignalP"/>
    </source>
</evidence>
<dbReference type="HOGENOM" id="CLU_164357_0_0_1"/>
<evidence type="ECO:0000313" key="2">
    <source>
        <dbReference type="EMBL" id="EAZ29376.1"/>
    </source>
</evidence>
<gene>
    <name evidence="2" type="ORF">OsJ_13447</name>
</gene>
<reference evidence="2" key="1">
    <citation type="journal article" date="2005" name="PLoS Biol.">
        <title>The genomes of Oryza sativa: a history of duplications.</title>
        <authorList>
            <person name="Yu J."/>
            <person name="Wang J."/>
            <person name="Lin W."/>
            <person name="Li S."/>
            <person name="Li H."/>
            <person name="Zhou J."/>
            <person name="Ni P."/>
            <person name="Dong W."/>
            <person name="Hu S."/>
            <person name="Zeng C."/>
            <person name="Zhang J."/>
            <person name="Zhang Y."/>
            <person name="Li R."/>
            <person name="Xu Z."/>
            <person name="Li S."/>
            <person name="Li X."/>
            <person name="Zheng H."/>
            <person name="Cong L."/>
            <person name="Lin L."/>
            <person name="Yin J."/>
            <person name="Geng J."/>
            <person name="Li G."/>
            <person name="Shi J."/>
            <person name="Liu J."/>
            <person name="Lv H."/>
            <person name="Li J."/>
            <person name="Wang J."/>
            <person name="Deng Y."/>
            <person name="Ran L."/>
            <person name="Shi X."/>
            <person name="Wang X."/>
            <person name="Wu Q."/>
            <person name="Li C."/>
            <person name="Ren X."/>
            <person name="Wang J."/>
            <person name="Wang X."/>
            <person name="Li D."/>
            <person name="Liu D."/>
            <person name="Zhang X."/>
            <person name="Ji Z."/>
            <person name="Zhao W."/>
            <person name="Sun Y."/>
            <person name="Zhang Z."/>
            <person name="Bao J."/>
            <person name="Han Y."/>
            <person name="Dong L."/>
            <person name="Ji J."/>
            <person name="Chen P."/>
            <person name="Wu S."/>
            <person name="Liu J."/>
            <person name="Xiao Y."/>
            <person name="Bu D."/>
            <person name="Tan J."/>
            <person name="Yang L."/>
            <person name="Ye C."/>
            <person name="Zhang J."/>
            <person name="Xu J."/>
            <person name="Zhou Y."/>
            <person name="Yu Y."/>
            <person name="Zhang B."/>
            <person name="Zhuang S."/>
            <person name="Wei H."/>
            <person name="Liu B."/>
            <person name="Lei M."/>
            <person name="Yu H."/>
            <person name="Li Y."/>
            <person name="Xu H."/>
            <person name="Wei S."/>
            <person name="He X."/>
            <person name="Fang L."/>
            <person name="Zhang Z."/>
            <person name="Zhang Y."/>
            <person name="Huang X."/>
            <person name="Su Z."/>
            <person name="Tong W."/>
            <person name="Li J."/>
            <person name="Tong Z."/>
            <person name="Li S."/>
            <person name="Ye J."/>
            <person name="Wang L."/>
            <person name="Fang L."/>
            <person name="Lei T."/>
            <person name="Chen C."/>
            <person name="Chen H."/>
            <person name="Xu Z."/>
            <person name="Li H."/>
            <person name="Huang H."/>
            <person name="Zhang F."/>
            <person name="Xu H."/>
            <person name="Li N."/>
            <person name="Zhao C."/>
            <person name="Li S."/>
            <person name="Dong L."/>
            <person name="Huang Y."/>
            <person name="Li L."/>
            <person name="Xi Y."/>
            <person name="Qi Q."/>
            <person name="Li W."/>
            <person name="Zhang B."/>
            <person name="Hu W."/>
            <person name="Zhang Y."/>
            <person name="Tian X."/>
            <person name="Jiao Y."/>
            <person name="Liang X."/>
            <person name="Jin J."/>
            <person name="Gao L."/>
            <person name="Zheng W."/>
            <person name="Hao B."/>
            <person name="Liu S."/>
            <person name="Wang W."/>
            <person name="Yuan L."/>
            <person name="Cao M."/>
            <person name="McDermott J."/>
            <person name="Samudrala R."/>
            <person name="Wang J."/>
            <person name="Wong G.K."/>
            <person name="Yang H."/>
        </authorList>
    </citation>
    <scope>NUCLEOTIDE SEQUENCE [LARGE SCALE GENOMIC DNA]</scope>
</reference>
<dbReference type="Gene3D" id="3.40.50.1110">
    <property type="entry name" value="SGNH hydrolase"/>
    <property type="match status" value="1"/>
</dbReference>
<keyword evidence="1" id="KW-0732">Signal</keyword>
<dbReference type="AlphaFoldDB" id="A0A8J8YIZ0"/>
<accession>A0A8J8YIZ0</accession>
<protein>
    <recommendedName>
        <fullName evidence="3">GDSL esterase/lipase</fullName>
    </recommendedName>
</protein>
<feature type="signal peptide" evidence="1">
    <location>
        <begin position="1"/>
        <end position="31"/>
    </location>
</feature>
<name>A0A8J8YIZ0_ORYSJ</name>
<feature type="chain" id="PRO_5035314249" description="GDSL esterase/lipase" evidence="1">
    <location>
        <begin position="32"/>
        <end position="124"/>
    </location>
</feature>
<reference evidence="2" key="2">
    <citation type="submission" date="2008-12" db="EMBL/GenBank/DDBJ databases">
        <title>Improved gene annotation of the rice (Oryza sativa) genomes.</title>
        <authorList>
            <person name="Wang J."/>
            <person name="Li R."/>
            <person name="Fan W."/>
            <person name="Huang Q."/>
            <person name="Zhang J."/>
            <person name="Zhou Y."/>
            <person name="Hu Y."/>
            <person name="Zi S."/>
            <person name="Li J."/>
            <person name="Ni P."/>
            <person name="Zheng H."/>
            <person name="Zhang Y."/>
            <person name="Zhao M."/>
            <person name="Hao Q."/>
            <person name="McDermott J."/>
            <person name="Samudrala R."/>
            <person name="Kristiansen K."/>
            <person name="Wong G.K.-S."/>
        </authorList>
    </citation>
    <scope>NUCLEOTIDE SEQUENCE</scope>
</reference>
<dbReference type="InterPro" id="IPR036514">
    <property type="entry name" value="SGNH_hydro_sf"/>
</dbReference>